<evidence type="ECO:0000256" key="3">
    <source>
        <dbReference type="ARBA" id="ARBA00022679"/>
    </source>
</evidence>
<gene>
    <name evidence="9" type="ORF">LTR97_006790</name>
</gene>
<evidence type="ECO:0000256" key="1">
    <source>
        <dbReference type="ARBA" id="ARBA00004141"/>
    </source>
</evidence>
<evidence type="ECO:0000313" key="9">
    <source>
        <dbReference type="EMBL" id="KAK5697832.1"/>
    </source>
</evidence>
<comment type="subcellular location">
    <subcellularLocation>
        <location evidence="1">Membrane</location>
        <topology evidence="1">Multi-pass membrane protein</topology>
    </subcellularLocation>
</comment>
<keyword evidence="3" id="KW-0808">Transferase</keyword>
<dbReference type="InterPro" id="IPR001173">
    <property type="entry name" value="Glyco_trans_2-like"/>
</dbReference>
<dbReference type="GO" id="GO:0016020">
    <property type="term" value="C:membrane"/>
    <property type="evidence" value="ECO:0007669"/>
    <property type="project" value="UniProtKB-SubCell"/>
</dbReference>
<dbReference type="InterPro" id="IPR029044">
    <property type="entry name" value="Nucleotide-diphossugar_trans"/>
</dbReference>
<evidence type="ECO:0000256" key="5">
    <source>
        <dbReference type="ARBA" id="ARBA00022989"/>
    </source>
</evidence>
<keyword evidence="4 7" id="KW-0812">Transmembrane</keyword>
<feature type="transmembrane region" description="Helical" evidence="7">
    <location>
        <begin position="259"/>
        <end position="278"/>
    </location>
</feature>
<keyword evidence="5 7" id="KW-1133">Transmembrane helix</keyword>
<feature type="transmembrane region" description="Helical" evidence="7">
    <location>
        <begin position="290"/>
        <end position="308"/>
    </location>
</feature>
<dbReference type="Gene3D" id="3.90.550.10">
    <property type="entry name" value="Spore Coat Polysaccharide Biosynthesis Protein SpsA, Chain A"/>
    <property type="match status" value="1"/>
</dbReference>
<feature type="transmembrane region" description="Helical" evidence="7">
    <location>
        <begin position="384"/>
        <end position="407"/>
    </location>
</feature>
<dbReference type="PANTHER" id="PTHR43867">
    <property type="entry name" value="CELLULOSE SYNTHASE CATALYTIC SUBUNIT A [UDP-FORMING]"/>
    <property type="match status" value="1"/>
</dbReference>
<dbReference type="AlphaFoldDB" id="A0AAN7ZMX6"/>
<evidence type="ECO:0000256" key="4">
    <source>
        <dbReference type="ARBA" id="ARBA00022692"/>
    </source>
</evidence>
<dbReference type="PANTHER" id="PTHR43867:SF2">
    <property type="entry name" value="CELLULOSE SYNTHASE CATALYTIC SUBUNIT A [UDP-FORMING]"/>
    <property type="match status" value="1"/>
</dbReference>
<comment type="caution">
    <text evidence="9">The sequence shown here is derived from an EMBL/GenBank/DDBJ whole genome shotgun (WGS) entry which is preliminary data.</text>
</comment>
<keyword evidence="6 7" id="KW-0472">Membrane</keyword>
<evidence type="ECO:0000256" key="7">
    <source>
        <dbReference type="SAM" id="Phobius"/>
    </source>
</evidence>
<keyword evidence="2" id="KW-0328">Glycosyltransferase</keyword>
<name>A0AAN7ZMX6_9PEZI</name>
<evidence type="ECO:0000256" key="2">
    <source>
        <dbReference type="ARBA" id="ARBA00022676"/>
    </source>
</evidence>
<feature type="domain" description="Glycosyltransferase 2-like" evidence="8">
    <location>
        <begin position="87"/>
        <end position="270"/>
    </location>
</feature>
<evidence type="ECO:0000313" key="10">
    <source>
        <dbReference type="Proteomes" id="UP001310594"/>
    </source>
</evidence>
<dbReference type="Pfam" id="PF13632">
    <property type="entry name" value="Glyco_trans_2_3"/>
    <property type="match status" value="1"/>
</dbReference>
<evidence type="ECO:0000256" key="6">
    <source>
        <dbReference type="ARBA" id="ARBA00023136"/>
    </source>
</evidence>
<protein>
    <recommendedName>
        <fullName evidence="8">Glycosyltransferase 2-like domain-containing protein</fullName>
    </recommendedName>
</protein>
<dbReference type="InterPro" id="IPR050321">
    <property type="entry name" value="Glycosyltr_2/OpgH_subfam"/>
</dbReference>
<feature type="transmembrane region" description="Helical" evidence="7">
    <location>
        <begin position="419"/>
        <end position="438"/>
    </location>
</feature>
<organism evidence="9 10">
    <name type="scientific">Elasticomyces elasticus</name>
    <dbReference type="NCBI Taxonomy" id="574655"/>
    <lineage>
        <taxon>Eukaryota</taxon>
        <taxon>Fungi</taxon>
        <taxon>Dikarya</taxon>
        <taxon>Ascomycota</taxon>
        <taxon>Pezizomycotina</taxon>
        <taxon>Dothideomycetes</taxon>
        <taxon>Dothideomycetidae</taxon>
        <taxon>Mycosphaerellales</taxon>
        <taxon>Teratosphaeriaceae</taxon>
        <taxon>Elasticomyces</taxon>
    </lineage>
</organism>
<proteinExistence type="predicted"/>
<dbReference type="EMBL" id="JAVRQU010000010">
    <property type="protein sequence ID" value="KAK5697832.1"/>
    <property type="molecule type" value="Genomic_DNA"/>
</dbReference>
<evidence type="ECO:0000259" key="8">
    <source>
        <dbReference type="Pfam" id="PF13632"/>
    </source>
</evidence>
<dbReference type="Proteomes" id="UP001310594">
    <property type="component" value="Unassembled WGS sequence"/>
</dbReference>
<reference evidence="9" key="1">
    <citation type="submission" date="2023-08" db="EMBL/GenBank/DDBJ databases">
        <title>Black Yeasts Isolated from many extreme environments.</title>
        <authorList>
            <person name="Coleine C."/>
            <person name="Stajich J.E."/>
            <person name="Selbmann L."/>
        </authorList>
    </citation>
    <scope>NUCLEOTIDE SEQUENCE</scope>
    <source>
        <strain evidence="9">CCFEE 5810</strain>
    </source>
</reference>
<dbReference type="SUPFAM" id="SSF53448">
    <property type="entry name" value="Nucleotide-diphospho-sugar transferases"/>
    <property type="match status" value="1"/>
</dbReference>
<accession>A0AAN7ZMX6</accession>
<sequence>MDTMVAAALQDYPKQSYRVFVLDDANAPALNHEVSGFNAKQGANHNIQPVVYLTRSKTPGEPHHFKAGNLSSGIKTSHTQYGSSEFIAGLDADMITEPEWLKCTVPHLVLDPQLALASPPQYSYNVPPIDILAQDANVLQQVLEPVRDRIGSSMCHGSGYVLRRKALESIGGWPLVNIGEDILCSYLLNRAKWQTAFIRDKLQFGTTCDSFHSYVSQRMRWTAGNLLSAHKFSLFLPYLNRSNITVVQRIHGWMQSVKTYFWIALIIPLLALPAALLHDLSSFDARSSQRIPHLNLVRTTFIIVWLSTKIWKRMVFAHIGATNSFNLSNNRLWITPYIVYAFYQSLWVNLEDTKFEISGTFESPLNERDERRRRPLRERMMDRLMLMHAVYWVIASGVFLACVVSVAKGIVLGSRSDAVVMHTGVMVRMFDIVLAAWAPVRYMIWPPCNVERRGQLVEDETGAYRARTKAWTKRGGDAVVWKDLCELMIIVACGWL</sequence>
<dbReference type="GO" id="GO:0016757">
    <property type="term" value="F:glycosyltransferase activity"/>
    <property type="evidence" value="ECO:0007669"/>
    <property type="project" value="UniProtKB-KW"/>
</dbReference>